<protein>
    <recommendedName>
        <fullName evidence="8">Transposase</fullName>
    </recommendedName>
</protein>
<evidence type="ECO:0008006" key="8">
    <source>
        <dbReference type="Google" id="ProtNLM"/>
    </source>
</evidence>
<dbReference type="InterPro" id="IPR012337">
    <property type="entry name" value="RNaseH-like_sf"/>
</dbReference>
<dbReference type="InterPro" id="IPR002559">
    <property type="entry name" value="Transposase_11"/>
</dbReference>
<evidence type="ECO:0000256" key="4">
    <source>
        <dbReference type="ARBA" id="ARBA00023172"/>
    </source>
</evidence>
<dbReference type="InterPro" id="IPR025399">
    <property type="entry name" value="DUF4372"/>
</dbReference>
<dbReference type="AlphaFoldDB" id="E1Y9R1"/>
<dbReference type="InterPro" id="IPR047952">
    <property type="entry name" value="Transpos_IS4"/>
</dbReference>
<proteinExistence type="inferred from homology"/>
<keyword evidence="3" id="KW-0238">DNA-binding</keyword>
<keyword evidence="2" id="KW-0815">Transposition</keyword>
<evidence type="ECO:0000256" key="1">
    <source>
        <dbReference type="ARBA" id="ARBA00010075"/>
    </source>
</evidence>
<dbReference type="GO" id="GO:0004803">
    <property type="term" value="F:transposase activity"/>
    <property type="evidence" value="ECO:0007669"/>
    <property type="project" value="InterPro"/>
</dbReference>
<name>E1Y9R1_9BACT</name>
<evidence type="ECO:0000256" key="3">
    <source>
        <dbReference type="ARBA" id="ARBA00023125"/>
    </source>
</evidence>
<dbReference type="Pfam" id="PF01609">
    <property type="entry name" value="DDE_Tnp_1"/>
    <property type="match status" value="1"/>
</dbReference>
<dbReference type="SUPFAM" id="SSF53098">
    <property type="entry name" value="Ribonuclease H-like"/>
    <property type="match status" value="1"/>
</dbReference>
<reference evidence="7" key="1">
    <citation type="journal article" date="2011" name="Environ. Microbiol.">
        <title>Genomic insights into the metabolic potential of the polycyclic aromatic hydrocarbon degrading sulfate-reducing Deltaproteobacterium N47.</title>
        <authorList>
            <person name="Bergmann F."/>
            <person name="Selesi D."/>
            <person name="Weinmaier T."/>
            <person name="Tischler P."/>
            <person name="Rattei T."/>
            <person name="Meckenstock R.U."/>
        </authorList>
    </citation>
    <scope>NUCLEOTIDE SEQUENCE</scope>
</reference>
<dbReference type="GO" id="GO:0006313">
    <property type="term" value="P:DNA transposition"/>
    <property type="evidence" value="ECO:0007669"/>
    <property type="project" value="InterPro"/>
</dbReference>
<keyword evidence="4" id="KW-0233">DNA recombination</keyword>
<evidence type="ECO:0000313" key="7">
    <source>
        <dbReference type="EMBL" id="CBX27305.1"/>
    </source>
</evidence>
<evidence type="ECO:0000259" key="5">
    <source>
        <dbReference type="Pfam" id="PF01609"/>
    </source>
</evidence>
<feature type="domain" description="Transposase IS4-like" evidence="5">
    <location>
        <begin position="131"/>
        <end position="341"/>
    </location>
</feature>
<comment type="similarity">
    <text evidence="1">Belongs to the transposase 11 family.</text>
</comment>
<sequence length="402" mass="47175">MRQQQGGNAMIRYASLFSQLIAIFNRGRFHNLVFHHKAERYCKGFDSWDHFAAMLFCQLAQAKSLREICGGLSCCLGKLRHLGFKKAPNKSTLSYANAHRPWQMYQDLFYQTLDICKLAGTPKHRFKFKNKLLSLDSSTISLCLSLFPWAKFRRTKGAIKRHLLLDHDGYLPTFAYISNGKKHDVTVARKVPLSPYSIVAMDRGYNDYNLFAYWTENHIYFVTRLKDNADYTVIEERAVPQNRNILADQLIEFNGHYARKKCPHILRKVVVWDKEQNRQIVLLTNHLEFGATTISAIYKDRWQIELFFKALKQNLKVKTFVGTSENALYIQIWTALIAMLLIKYLQFKSKFNWSLSNMVAFLRWNLFTYRDLWEWIDNPFDVLPITPRSVQCPLPRNLDSIF</sequence>
<accession>E1Y9R1</accession>
<evidence type="ECO:0000256" key="2">
    <source>
        <dbReference type="ARBA" id="ARBA00022578"/>
    </source>
</evidence>
<organism evidence="7">
    <name type="scientific">uncultured Desulfobacterium sp</name>
    <dbReference type="NCBI Taxonomy" id="201089"/>
    <lineage>
        <taxon>Bacteria</taxon>
        <taxon>Pseudomonadati</taxon>
        <taxon>Thermodesulfobacteriota</taxon>
        <taxon>Desulfobacteria</taxon>
        <taxon>Desulfobacterales</taxon>
        <taxon>Desulfobacteriaceae</taxon>
        <taxon>Desulfobacterium</taxon>
        <taxon>environmental samples</taxon>
    </lineage>
</organism>
<evidence type="ECO:0000259" key="6">
    <source>
        <dbReference type="Pfam" id="PF14294"/>
    </source>
</evidence>
<dbReference type="GO" id="GO:0003677">
    <property type="term" value="F:DNA binding"/>
    <property type="evidence" value="ECO:0007669"/>
    <property type="project" value="UniProtKB-KW"/>
</dbReference>
<dbReference type="NCBIfam" id="NF033592">
    <property type="entry name" value="transpos_IS4_1"/>
    <property type="match status" value="1"/>
</dbReference>
<dbReference type="Pfam" id="PF14294">
    <property type="entry name" value="DUF4372"/>
    <property type="match status" value="1"/>
</dbReference>
<dbReference type="EMBL" id="FR695866">
    <property type="protein sequence ID" value="CBX27305.1"/>
    <property type="molecule type" value="Genomic_DNA"/>
</dbReference>
<feature type="domain" description="DUF4372" evidence="6">
    <location>
        <begin position="15"/>
        <end position="85"/>
    </location>
</feature>
<gene>
    <name evidence="7" type="ORF">N47_H21270</name>
</gene>
<dbReference type="Gene3D" id="3.90.350.10">
    <property type="entry name" value="Transposase Inhibitor Protein From Tn5, Chain A, domain 1"/>
    <property type="match status" value="1"/>
</dbReference>
<dbReference type="PANTHER" id="PTHR33258">
    <property type="entry name" value="TRANSPOSASE INSL FOR INSERTION SEQUENCE ELEMENT IS186A-RELATED"/>
    <property type="match status" value="1"/>
</dbReference>
<dbReference type="PANTHER" id="PTHR33258:SF1">
    <property type="entry name" value="TRANSPOSASE INSL FOR INSERTION SEQUENCE ELEMENT IS186A-RELATED"/>
    <property type="match status" value="1"/>
</dbReference>